<proteinExistence type="predicted"/>
<dbReference type="OrthoDB" id="5456285at2"/>
<sequence length="309" mass="35543">MINLLAVDDEMINLMIIDESLSDKGFTVVKAKDGEEAFQILNSGSMLFHAIILDRLMPKMDGIELLKKIKRSEKYRDIPVIFQTAMSSITDMTEGLDAGAFYYLTKPYSRALLVRIVQTAVEHFIKLQRAKEDLHKGMGALRHMITGEFRIRSIRESHELAPLLANACPDPERVLTGIMEILNNAIEHGNLGISYQEKSELHDNDKLMEEIFRRLDTPEYKDKFVKVTFERNLERIEIRISDQGKGFDWKRYLSIEAMTKNAFKTHGRGIFMAKKLSFDDLTYIDEGRTAIIRIDLTSKTSNLLTDFQE</sequence>
<keyword evidence="5" id="KW-1185">Reference proteome</keyword>
<evidence type="ECO:0000259" key="3">
    <source>
        <dbReference type="PROSITE" id="PS50110"/>
    </source>
</evidence>
<dbReference type="Pfam" id="PF00072">
    <property type="entry name" value="Response_reg"/>
    <property type="match status" value="1"/>
</dbReference>
<dbReference type="Gene3D" id="3.30.565.10">
    <property type="entry name" value="Histidine kinase-like ATPase, C-terminal domain"/>
    <property type="match status" value="1"/>
</dbReference>
<dbReference type="InterPro" id="IPR036890">
    <property type="entry name" value="HATPase_C_sf"/>
</dbReference>
<dbReference type="Gene3D" id="3.40.50.2300">
    <property type="match status" value="1"/>
</dbReference>
<evidence type="ECO:0000313" key="4">
    <source>
        <dbReference type="EMBL" id="TGL50278.1"/>
    </source>
</evidence>
<dbReference type="InterPro" id="IPR050595">
    <property type="entry name" value="Bact_response_regulator"/>
</dbReference>
<dbReference type="CDD" id="cd17574">
    <property type="entry name" value="REC_OmpR"/>
    <property type="match status" value="1"/>
</dbReference>
<dbReference type="SUPFAM" id="SSF55874">
    <property type="entry name" value="ATPase domain of HSP90 chaperone/DNA topoisomerase II/histidine kinase"/>
    <property type="match status" value="1"/>
</dbReference>
<keyword evidence="1 2" id="KW-0597">Phosphoprotein</keyword>
<dbReference type="PANTHER" id="PTHR44591">
    <property type="entry name" value="STRESS RESPONSE REGULATOR PROTEIN 1"/>
    <property type="match status" value="1"/>
</dbReference>
<dbReference type="GO" id="GO:0000160">
    <property type="term" value="P:phosphorelay signal transduction system"/>
    <property type="evidence" value="ECO:0007669"/>
    <property type="project" value="InterPro"/>
</dbReference>
<dbReference type="SUPFAM" id="SSF52172">
    <property type="entry name" value="CheY-like"/>
    <property type="match status" value="1"/>
</dbReference>
<feature type="modified residue" description="4-aspartylphosphate" evidence="2">
    <location>
        <position position="54"/>
    </location>
</feature>
<dbReference type="RefSeq" id="WP_135620060.1">
    <property type="nucleotide sequence ID" value="NZ_RQGG01000036.1"/>
</dbReference>
<evidence type="ECO:0000256" key="2">
    <source>
        <dbReference type="PROSITE-ProRule" id="PRU00169"/>
    </source>
</evidence>
<dbReference type="PANTHER" id="PTHR44591:SF3">
    <property type="entry name" value="RESPONSE REGULATORY DOMAIN-CONTAINING PROTEIN"/>
    <property type="match status" value="1"/>
</dbReference>
<dbReference type="Proteomes" id="UP000297609">
    <property type="component" value="Unassembled WGS sequence"/>
</dbReference>
<evidence type="ECO:0000256" key="1">
    <source>
        <dbReference type="ARBA" id="ARBA00022553"/>
    </source>
</evidence>
<dbReference type="InterPro" id="IPR001789">
    <property type="entry name" value="Sig_transdc_resp-reg_receiver"/>
</dbReference>
<comment type="caution">
    <text evidence="4">The sequence shown here is derived from an EMBL/GenBank/DDBJ whole genome shotgun (WGS) entry which is preliminary data.</text>
</comment>
<dbReference type="InterPro" id="IPR011006">
    <property type="entry name" value="CheY-like_superfamily"/>
</dbReference>
<protein>
    <submittedName>
        <fullName evidence="4">Response regulator</fullName>
    </submittedName>
</protein>
<accession>A0A4R9JND8</accession>
<name>A0A4R9JND8_9LEPT</name>
<dbReference type="AlphaFoldDB" id="A0A4R9JND8"/>
<dbReference type="EMBL" id="RQGG01000036">
    <property type="protein sequence ID" value="TGL50278.1"/>
    <property type="molecule type" value="Genomic_DNA"/>
</dbReference>
<dbReference type="InterPro" id="IPR003594">
    <property type="entry name" value="HATPase_dom"/>
</dbReference>
<evidence type="ECO:0000313" key="5">
    <source>
        <dbReference type="Proteomes" id="UP000297609"/>
    </source>
</evidence>
<feature type="domain" description="Response regulatory" evidence="3">
    <location>
        <begin position="3"/>
        <end position="121"/>
    </location>
</feature>
<dbReference type="Pfam" id="PF13581">
    <property type="entry name" value="HATPase_c_2"/>
    <property type="match status" value="1"/>
</dbReference>
<dbReference type="SMART" id="SM00448">
    <property type="entry name" value="REC"/>
    <property type="match status" value="1"/>
</dbReference>
<organism evidence="4 5">
    <name type="scientific">Leptospira kemamanensis</name>
    <dbReference type="NCBI Taxonomy" id="2484942"/>
    <lineage>
        <taxon>Bacteria</taxon>
        <taxon>Pseudomonadati</taxon>
        <taxon>Spirochaetota</taxon>
        <taxon>Spirochaetia</taxon>
        <taxon>Leptospirales</taxon>
        <taxon>Leptospiraceae</taxon>
        <taxon>Leptospira</taxon>
    </lineage>
</organism>
<dbReference type="CDD" id="cd16936">
    <property type="entry name" value="HATPase_RsbW-like"/>
    <property type="match status" value="1"/>
</dbReference>
<reference evidence="4" key="1">
    <citation type="journal article" date="2019" name="PLoS Negl. Trop. Dis.">
        <title>Revisiting the worldwide diversity of Leptospira species in the environment.</title>
        <authorList>
            <person name="Vincent A.T."/>
            <person name="Schiettekatte O."/>
            <person name="Bourhy P."/>
            <person name="Veyrier F.J."/>
            <person name="Picardeau M."/>
        </authorList>
    </citation>
    <scope>NUCLEOTIDE SEQUENCE [LARGE SCALE GENOMIC DNA]</scope>
    <source>
        <strain evidence="4">201702454</strain>
    </source>
</reference>
<dbReference type="PROSITE" id="PS50110">
    <property type="entry name" value="RESPONSE_REGULATORY"/>
    <property type="match status" value="1"/>
</dbReference>
<gene>
    <name evidence="4" type="ORF">EHQ59_12865</name>
</gene>